<dbReference type="Gene3D" id="3.10.180.10">
    <property type="entry name" value="2,3-Dihydroxybiphenyl 1,2-Dioxygenase, domain 1"/>
    <property type="match status" value="2"/>
</dbReference>
<feature type="domain" description="VOC" evidence="2">
    <location>
        <begin position="7"/>
        <end position="124"/>
    </location>
</feature>
<dbReference type="EMBL" id="CP136864">
    <property type="protein sequence ID" value="WOJ92081.1"/>
    <property type="molecule type" value="Genomic_DNA"/>
</dbReference>
<dbReference type="RefSeq" id="WP_407346656.1">
    <property type="nucleotide sequence ID" value="NZ_CP136864.1"/>
</dbReference>
<dbReference type="SUPFAM" id="SSF54593">
    <property type="entry name" value="Glyoxalase/Bleomycin resistance protein/Dihydroxybiphenyl dioxygenase"/>
    <property type="match status" value="1"/>
</dbReference>
<evidence type="ECO:0000259" key="2">
    <source>
        <dbReference type="PROSITE" id="PS51819"/>
    </source>
</evidence>
<dbReference type="InterPro" id="IPR051785">
    <property type="entry name" value="MMCE/EMCE_epimerase"/>
</dbReference>
<name>A0ABZ0HYS2_9GAMM</name>
<dbReference type="PANTHER" id="PTHR43048:SF3">
    <property type="entry name" value="METHYLMALONYL-COA EPIMERASE, MITOCHONDRIAL"/>
    <property type="match status" value="1"/>
</dbReference>
<reference evidence="3 4" key="1">
    <citation type="submission" date="2023-10" db="EMBL/GenBank/DDBJ databases">
        <title>Two novel species belonging to the OM43/NOR5 clade.</title>
        <authorList>
            <person name="Park M."/>
        </authorList>
    </citation>
    <scope>NUCLEOTIDE SEQUENCE [LARGE SCALE GENOMIC DNA]</scope>
    <source>
        <strain evidence="3 4">IMCC43200</strain>
    </source>
</reference>
<dbReference type="InterPro" id="IPR029068">
    <property type="entry name" value="Glyas_Bleomycin-R_OHBP_Dase"/>
</dbReference>
<sequence length="268" mass="29003">MTSPILALEHIRITVTDLATEIGHYAALLGVAPSWQGTAGDEEMAVFNTDNMSVHLVASEQARGLEAICFAVDNLERIHRRLKRVGIASHETPEKTHSATKITPKMHIAASVDTRGIQLSFIERNASFGMTTSSAANGLDHIVIASQGAEGTAFLLGSQLGLDMRMDMSRAEWKARLMFFRCGDLIVEVFEQLGQDGAQTINDAASKQDSFYGLTWRVADADASHARLKQAGFDVSEVRKGRKPGSRVLTVRNNTAGVATLLIELPAA</sequence>
<protein>
    <submittedName>
        <fullName evidence="3">Glyoxalase</fullName>
    </submittedName>
</protein>
<dbReference type="InterPro" id="IPR037523">
    <property type="entry name" value="VOC_core"/>
</dbReference>
<organism evidence="3 4">
    <name type="scientific">Congregibacter variabilis</name>
    <dbReference type="NCBI Taxonomy" id="3081200"/>
    <lineage>
        <taxon>Bacteria</taxon>
        <taxon>Pseudomonadati</taxon>
        <taxon>Pseudomonadota</taxon>
        <taxon>Gammaproteobacteria</taxon>
        <taxon>Cellvibrionales</taxon>
        <taxon>Halieaceae</taxon>
        <taxon>Congregibacter</taxon>
    </lineage>
</organism>
<dbReference type="Proteomes" id="UP001626537">
    <property type="component" value="Chromosome"/>
</dbReference>
<proteinExistence type="predicted"/>
<dbReference type="Pfam" id="PF13669">
    <property type="entry name" value="Glyoxalase_4"/>
    <property type="match status" value="1"/>
</dbReference>
<accession>A0ABZ0HYS2</accession>
<evidence type="ECO:0000313" key="3">
    <source>
        <dbReference type="EMBL" id="WOJ92081.1"/>
    </source>
</evidence>
<keyword evidence="4" id="KW-1185">Reference proteome</keyword>
<dbReference type="PROSITE" id="PS51819">
    <property type="entry name" value="VOC"/>
    <property type="match status" value="1"/>
</dbReference>
<dbReference type="Pfam" id="PF00903">
    <property type="entry name" value="Glyoxalase"/>
    <property type="match status" value="1"/>
</dbReference>
<gene>
    <name evidence="3" type="ORF">R0135_09810</name>
</gene>
<dbReference type="InterPro" id="IPR004360">
    <property type="entry name" value="Glyas_Fos-R_dOase_dom"/>
</dbReference>
<evidence type="ECO:0000256" key="1">
    <source>
        <dbReference type="ARBA" id="ARBA00022723"/>
    </source>
</evidence>
<dbReference type="PANTHER" id="PTHR43048">
    <property type="entry name" value="METHYLMALONYL-COA EPIMERASE"/>
    <property type="match status" value="1"/>
</dbReference>
<evidence type="ECO:0000313" key="4">
    <source>
        <dbReference type="Proteomes" id="UP001626537"/>
    </source>
</evidence>
<keyword evidence="1" id="KW-0479">Metal-binding</keyword>